<evidence type="ECO:0000313" key="7">
    <source>
        <dbReference type="EMBL" id="GAX21766.1"/>
    </source>
</evidence>
<evidence type="ECO:0000256" key="4">
    <source>
        <dbReference type="SAM" id="MobiDB-lite"/>
    </source>
</evidence>
<dbReference type="PROSITE" id="PS01184">
    <property type="entry name" value="UBIE_2"/>
    <property type="match status" value="1"/>
</dbReference>
<dbReference type="Proteomes" id="UP000198406">
    <property type="component" value="Unassembled WGS sequence"/>
</dbReference>
<feature type="chain" id="PRO_5012825851" description="Methyltransferase type 11 domain-containing protein" evidence="5">
    <location>
        <begin position="18"/>
        <end position="286"/>
    </location>
</feature>
<keyword evidence="2" id="KW-0808">Transferase</keyword>
<reference evidence="7 8" key="1">
    <citation type="journal article" date="2015" name="Plant Cell">
        <title>Oil accumulation by the oleaginous diatom Fistulifera solaris as revealed by the genome and transcriptome.</title>
        <authorList>
            <person name="Tanaka T."/>
            <person name="Maeda Y."/>
            <person name="Veluchamy A."/>
            <person name="Tanaka M."/>
            <person name="Abida H."/>
            <person name="Marechal E."/>
            <person name="Bowler C."/>
            <person name="Muto M."/>
            <person name="Sunaga Y."/>
            <person name="Tanaka M."/>
            <person name="Yoshino T."/>
            <person name="Taniguchi T."/>
            <person name="Fukuda Y."/>
            <person name="Nemoto M."/>
            <person name="Matsumoto M."/>
            <person name="Wong P.S."/>
            <person name="Aburatani S."/>
            <person name="Fujibuchi W."/>
        </authorList>
    </citation>
    <scope>NUCLEOTIDE SEQUENCE [LARGE SCALE GENOMIC DNA]</scope>
    <source>
        <strain evidence="7 8">JPCC DA0580</strain>
    </source>
</reference>
<keyword evidence="3" id="KW-0949">S-adenosyl-L-methionine</keyword>
<accession>A0A1Z5K6C2</accession>
<feature type="region of interest" description="Disordered" evidence="4">
    <location>
        <begin position="265"/>
        <end position="286"/>
    </location>
</feature>
<name>A0A1Z5K6C2_FISSO</name>
<dbReference type="SUPFAM" id="SSF53335">
    <property type="entry name" value="S-adenosyl-L-methionine-dependent methyltransferases"/>
    <property type="match status" value="1"/>
</dbReference>
<evidence type="ECO:0000259" key="6">
    <source>
        <dbReference type="Pfam" id="PF08241"/>
    </source>
</evidence>
<dbReference type="Pfam" id="PF08241">
    <property type="entry name" value="Methyltransf_11"/>
    <property type="match status" value="1"/>
</dbReference>
<feature type="domain" description="Methyltransferase type 11" evidence="6">
    <location>
        <begin position="105"/>
        <end position="172"/>
    </location>
</feature>
<dbReference type="InterPro" id="IPR023576">
    <property type="entry name" value="UbiE/COQ5_MeTrFase_CS"/>
</dbReference>
<evidence type="ECO:0000256" key="5">
    <source>
        <dbReference type="SAM" id="SignalP"/>
    </source>
</evidence>
<evidence type="ECO:0000256" key="3">
    <source>
        <dbReference type="ARBA" id="ARBA00022691"/>
    </source>
</evidence>
<organism evidence="7 8">
    <name type="scientific">Fistulifera solaris</name>
    <name type="common">Oleaginous diatom</name>
    <dbReference type="NCBI Taxonomy" id="1519565"/>
    <lineage>
        <taxon>Eukaryota</taxon>
        <taxon>Sar</taxon>
        <taxon>Stramenopiles</taxon>
        <taxon>Ochrophyta</taxon>
        <taxon>Bacillariophyta</taxon>
        <taxon>Bacillariophyceae</taxon>
        <taxon>Bacillariophycidae</taxon>
        <taxon>Naviculales</taxon>
        <taxon>Naviculaceae</taxon>
        <taxon>Fistulifera</taxon>
    </lineage>
</organism>
<gene>
    <name evidence="7" type="ORF">FisN_31Lh053</name>
</gene>
<dbReference type="EMBL" id="BDSP01000172">
    <property type="protein sequence ID" value="GAX21766.1"/>
    <property type="molecule type" value="Genomic_DNA"/>
</dbReference>
<dbReference type="InParanoid" id="A0A1Z5K6C2"/>
<evidence type="ECO:0000256" key="1">
    <source>
        <dbReference type="ARBA" id="ARBA00022603"/>
    </source>
</evidence>
<dbReference type="CDD" id="cd02440">
    <property type="entry name" value="AdoMet_MTases"/>
    <property type="match status" value="1"/>
</dbReference>
<proteinExistence type="predicted"/>
<evidence type="ECO:0000313" key="8">
    <source>
        <dbReference type="Proteomes" id="UP000198406"/>
    </source>
</evidence>
<dbReference type="OrthoDB" id="416496at2759"/>
<keyword evidence="5" id="KW-0732">Signal</keyword>
<keyword evidence="8" id="KW-1185">Reference proteome</keyword>
<dbReference type="InterPro" id="IPR013216">
    <property type="entry name" value="Methyltransf_11"/>
</dbReference>
<evidence type="ECO:0000256" key="2">
    <source>
        <dbReference type="ARBA" id="ARBA00022679"/>
    </source>
</evidence>
<sequence>MKFLRMASLFFLVSCDAFTPHSNKSRRPTSSLQMVNLDVVTSLRTEWVSAALCTNQTPRAADTCLQLGVQDGRIVTFVPRTIREIITSSLEIDGQLTVSQRRQLQQTQDRRKAGRVTFVDQRADDLCETADDSVDVVVSLQSAHLMEEKGLDWKKSIREAARVLKPGGRFLFVERTEVNGENYLEYVENLYTLTGEIPDDGRPPIFAEVGYDNVDLVLTPHIAGVAIKSENAGLTAEQIAKQQAQREKERLADLSIEAYERGIKRRKKKKKTTKENTAATEPVTKK</sequence>
<dbReference type="GO" id="GO:0008757">
    <property type="term" value="F:S-adenosylmethionine-dependent methyltransferase activity"/>
    <property type="evidence" value="ECO:0007669"/>
    <property type="project" value="InterPro"/>
</dbReference>
<dbReference type="InterPro" id="IPR029063">
    <property type="entry name" value="SAM-dependent_MTases_sf"/>
</dbReference>
<protein>
    <recommendedName>
        <fullName evidence="6">Methyltransferase type 11 domain-containing protein</fullName>
    </recommendedName>
</protein>
<comment type="caution">
    <text evidence="7">The sequence shown here is derived from an EMBL/GenBank/DDBJ whole genome shotgun (WGS) entry which is preliminary data.</text>
</comment>
<dbReference type="AlphaFoldDB" id="A0A1Z5K6C2"/>
<dbReference type="PROSITE" id="PS50096">
    <property type="entry name" value="IQ"/>
    <property type="match status" value="1"/>
</dbReference>
<keyword evidence="1" id="KW-0489">Methyltransferase</keyword>
<dbReference type="GO" id="GO:0032259">
    <property type="term" value="P:methylation"/>
    <property type="evidence" value="ECO:0007669"/>
    <property type="project" value="UniProtKB-KW"/>
</dbReference>
<dbReference type="Gene3D" id="3.40.50.150">
    <property type="entry name" value="Vaccinia Virus protein VP39"/>
    <property type="match status" value="1"/>
</dbReference>
<feature type="signal peptide" evidence="5">
    <location>
        <begin position="1"/>
        <end position="17"/>
    </location>
</feature>